<evidence type="ECO:0000313" key="2">
    <source>
        <dbReference type="EMBL" id="MFD1392541.1"/>
    </source>
</evidence>
<comment type="caution">
    <text evidence="2">The sequence shown here is derived from an EMBL/GenBank/DDBJ whole genome shotgun (WGS) entry which is preliminary data.</text>
</comment>
<dbReference type="GO" id="GO:0004527">
    <property type="term" value="F:exonuclease activity"/>
    <property type="evidence" value="ECO:0007669"/>
    <property type="project" value="UniProtKB-KW"/>
</dbReference>
<proteinExistence type="predicted"/>
<feature type="coiled-coil region" evidence="1">
    <location>
        <begin position="143"/>
        <end position="170"/>
    </location>
</feature>
<keyword evidence="3" id="KW-1185">Reference proteome</keyword>
<organism evidence="2 3">
    <name type="scientific">Lacticaseibacillus jixianensis</name>
    <dbReference type="NCBI Taxonomy" id="2486012"/>
    <lineage>
        <taxon>Bacteria</taxon>
        <taxon>Bacillati</taxon>
        <taxon>Bacillota</taxon>
        <taxon>Bacilli</taxon>
        <taxon>Lactobacillales</taxon>
        <taxon>Lactobacillaceae</taxon>
        <taxon>Lacticaseibacillus</taxon>
    </lineage>
</organism>
<name>A0ABW4B6P8_9LACO</name>
<keyword evidence="2" id="KW-0378">Hydrolase</keyword>
<dbReference type="RefSeq" id="WP_125584269.1">
    <property type="nucleotide sequence ID" value="NZ_JBHTMO010000006.1"/>
</dbReference>
<evidence type="ECO:0000256" key="1">
    <source>
        <dbReference type="SAM" id="Coils"/>
    </source>
</evidence>
<reference evidence="3" key="1">
    <citation type="journal article" date="2019" name="Int. J. Syst. Evol. Microbiol.">
        <title>The Global Catalogue of Microorganisms (GCM) 10K type strain sequencing project: providing services to taxonomists for standard genome sequencing and annotation.</title>
        <authorList>
            <consortium name="The Broad Institute Genomics Platform"/>
            <consortium name="The Broad Institute Genome Sequencing Center for Infectious Disease"/>
            <person name="Wu L."/>
            <person name="Ma J."/>
        </authorList>
    </citation>
    <scope>NUCLEOTIDE SEQUENCE [LARGE SCALE GENOMIC DNA]</scope>
    <source>
        <strain evidence="3">CCM 8911</strain>
    </source>
</reference>
<dbReference type="Proteomes" id="UP001597249">
    <property type="component" value="Unassembled WGS sequence"/>
</dbReference>
<keyword evidence="2" id="KW-0540">Nuclease</keyword>
<protein>
    <submittedName>
        <fullName evidence="2">SbcC family exonuclease</fullName>
    </submittedName>
</protein>
<dbReference type="EMBL" id="JBHTMO010000006">
    <property type="protein sequence ID" value="MFD1392541.1"/>
    <property type="molecule type" value="Genomic_DNA"/>
</dbReference>
<evidence type="ECO:0000313" key="3">
    <source>
        <dbReference type="Proteomes" id="UP001597249"/>
    </source>
</evidence>
<accession>A0ABW4B6P8</accession>
<gene>
    <name evidence="2" type="ORF">ACFQ3L_02920</name>
</gene>
<keyword evidence="1" id="KW-0175">Coiled coil</keyword>
<keyword evidence="2" id="KW-0269">Exonuclease</keyword>
<sequence>MTVESSLNYQNNFFKAFAKAWADRSTYRLYQGIDDTSETLRLALTETPGYILAYDKGAERELHDFLRQDFIAFLRQHIPFFEVSDQGDVFFGDWYHRRQFGVIDVFARGIVQRTDAERDILPQLRAFAEDPDHFLDHQLEALRKDTYQEVDRLHRQIEDAEADAASTVATQPEAPASRVRGFLKSFVDPDQEQSSTPPRKAGTIDPSQLKARFDSAKAAADEAFDAQKRQLQVAAAITRYEYQAVLATYSSVEQFENILSSLQADFMRALELKEEQANA</sequence>